<evidence type="ECO:0000313" key="3">
    <source>
        <dbReference type="EMBL" id="CAI9261324.1"/>
    </source>
</evidence>
<proteinExistence type="predicted"/>
<evidence type="ECO:0000313" key="4">
    <source>
        <dbReference type="EMBL" id="CAI9261535.1"/>
    </source>
</evidence>
<accession>A0AA35V3S4</accession>
<dbReference type="AlphaFoldDB" id="A0AA35V3S4"/>
<dbReference type="EMBL" id="OX465086">
    <property type="protein sequence ID" value="CAI9261324.1"/>
    <property type="molecule type" value="Genomic_DNA"/>
</dbReference>
<sequence>MGFGNEWIWVEELRPVYASTISTLPSPKSGYVVVNSMEMFSMILLVLDLTPSMSPTTSPMWQNKVNHVTPPMMQLLGSRLKMDPVMGLIRRRAQAHIRIIARNNDKSEPQQGVSSSSHSQYPSAWPEIHEPALKIATLPLPLFSQVLSMGQ</sequence>
<keyword evidence="5" id="KW-1185">Reference proteome</keyword>
<evidence type="ECO:0000313" key="5">
    <source>
        <dbReference type="Proteomes" id="UP001177003"/>
    </source>
</evidence>
<protein>
    <submittedName>
        <fullName evidence="3">Uncharacterized protein</fullName>
    </submittedName>
</protein>
<evidence type="ECO:0000256" key="1">
    <source>
        <dbReference type="SAM" id="MobiDB-lite"/>
    </source>
</evidence>
<evidence type="ECO:0000313" key="2">
    <source>
        <dbReference type="EMBL" id="CAI9259791.1"/>
    </source>
</evidence>
<name>A0AA35V3S4_LACSI</name>
<dbReference type="Proteomes" id="UP001177003">
    <property type="component" value="Chromosome 0"/>
</dbReference>
<reference evidence="3" key="1">
    <citation type="submission" date="2023-04" db="EMBL/GenBank/DDBJ databases">
        <authorList>
            <person name="Vijverberg K."/>
            <person name="Xiong W."/>
            <person name="Schranz E."/>
        </authorList>
    </citation>
    <scope>NUCLEOTIDE SEQUENCE</scope>
</reference>
<gene>
    <name evidence="3" type="ORF">LSALG_LOCUS2112</name>
    <name evidence="4" type="ORF">LSALG_LOCUS2322</name>
    <name evidence="2" type="ORF">LSALG_LOCUS664</name>
</gene>
<organism evidence="3 5">
    <name type="scientific">Lactuca saligna</name>
    <name type="common">Willowleaf lettuce</name>
    <dbReference type="NCBI Taxonomy" id="75948"/>
    <lineage>
        <taxon>Eukaryota</taxon>
        <taxon>Viridiplantae</taxon>
        <taxon>Streptophyta</taxon>
        <taxon>Embryophyta</taxon>
        <taxon>Tracheophyta</taxon>
        <taxon>Spermatophyta</taxon>
        <taxon>Magnoliopsida</taxon>
        <taxon>eudicotyledons</taxon>
        <taxon>Gunneridae</taxon>
        <taxon>Pentapetalae</taxon>
        <taxon>asterids</taxon>
        <taxon>campanulids</taxon>
        <taxon>Asterales</taxon>
        <taxon>Asteraceae</taxon>
        <taxon>Cichorioideae</taxon>
        <taxon>Cichorieae</taxon>
        <taxon>Lactucinae</taxon>
        <taxon>Lactuca</taxon>
    </lineage>
</organism>
<dbReference type="EMBL" id="OX465086">
    <property type="protein sequence ID" value="CAI9261535.1"/>
    <property type="molecule type" value="Genomic_DNA"/>
</dbReference>
<feature type="region of interest" description="Disordered" evidence="1">
    <location>
        <begin position="102"/>
        <end position="123"/>
    </location>
</feature>
<feature type="compositionally biased region" description="Polar residues" evidence="1">
    <location>
        <begin position="109"/>
        <end position="122"/>
    </location>
</feature>
<dbReference type="EMBL" id="OX465086">
    <property type="protein sequence ID" value="CAI9259791.1"/>
    <property type="molecule type" value="Genomic_DNA"/>
</dbReference>